<evidence type="ECO:0000313" key="4">
    <source>
        <dbReference type="Proteomes" id="UP000188320"/>
    </source>
</evidence>
<comment type="similarity">
    <text evidence="1">Belongs to the SUN family.</text>
</comment>
<evidence type="ECO:0000256" key="2">
    <source>
        <dbReference type="SAM" id="SignalP"/>
    </source>
</evidence>
<dbReference type="OrthoDB" id="5554151at2759"/>
<dbReference type="PANTHER" id="PTHR31654:SF0">
    <property type="entry name" value="SECRETED BETA-GLUCOSIDASE ADG3-RELATED"/>
    <property type="match status" value="1"/>
</dbReference>
<sequence>MKINLLSTLVLYLPNISLICGQIQKYPLERRQAQGMPLSPCIQSIVEILNPLLSDKGRTRSITVKAKSRSKTVLYNLFASRREDTGASGPGIDLSIKISTIVNDPSVQTPLKDIEKYEQLANANSGANKNEKTQDRAGVGLGGIGSNTPAQEDITNIPGSTDIPVQSTGLPTTKIDEDAAPALSSIPSSPFGDALSSPFGDFTGGAPVGTKSTGKTCTFPWSASNNDNVQVISPSGMNAGWAMSPDQSCQRGSWCPYACKPGYYSAQWDPEAKDPIGPGNMHGGLYCDKDGQLKKPYSNKPFCVLGMGNVVIYNSLKKSVSACQTTYPGNEAMIIPTVAKPGQSIGLNIVPNTYWLGTSSQFYVNLEGSDEKQCIWGNEDKPVGNWGPYIFGGGQAKDGNTYISVTYNPLYIESGFNTKDAYNVQIKCTKGKCNFPSSKVCKCENGACSMPNGCTVTLMPGAMAQFYLY</sequence>
<dbReference type="Pfam" id="PF03856">
    <property type="entry name" value="SUN"/>
    <property type="match status" value="1"/>
</dbReference>
<dbReference type="InterPro" id="IPR053088">
    <property type="entry name" value="Beta-glucosidase/SUN-like"/>
</dbReference>
<organism evidence="3 4">
    <name type="scientific">Zancudomyces culisetae</name>
    <name type="common">Gut fungus</name>
    <name type="synonym">Smittium culisetae</name>
    <dbReference type="NCBI Taxonomy" id="1213189"/>
    <lineage>
        <taxon>Eukaryota</taxon>
        <taxon>Fungi</taxon>
        <taxon>Fungi incertae sedis</taxon>
        <taxon>Zoopagomycota</taxon>
        <taxon>Kickxellomycotina</taxon>
        <taxon>Harpellomycetes</taxon>
        <taxon>Harpellales</taxon>
        <taxon>Legeriomycetaceae</taxon>
        <taxon>Zancudomyces</taxon>
    </lineage>
</organism>
<feature type="chain" id="PRO_5012638921" description="Secreted beta-glucosidase adg3" evidence="2">
    <location>
        <begin position="22"/>
        <end position="469"/>
    </location>
</feature>
<evidence type="ECO:0000256" key="1">
    <source>
        <dbReference type="ARBA" id="ARBA00010579"/>
    </source>
</evidence>
<dbReference type="EMBL" id="LSSK01000681">
    <property type="protein sequence ID" value="OMH82352.1"/>
    <property type="molecule type" value="Genomic_DNA"/>
</dbReference>
<feature type="signal peptide" evidence="2">
    <location>
        <begin position="1"/>
        <end position="21"/>
    </location>
</feature>
<dbReference type="PANTHER" id="PTHR31654">
    <property type="entry name" value="SECRETED BETA-GLUCOSIDASE ADG3-RELATED"/>
    <property type="match status" value="1"/>
</dbReference>
<dbReference type="AlphaFoldDB" id="A0A1R1PN73"/>
<comment type="caution">
    <text evidence="3">The sequence shown here is derived from an EMBL/GenBank/DDBJ whole genome shotgun (WGS) entry which is preliminary data.</text>
</comment>
<keyword evidence="2" id="KW-0732">Signal</keyword>
<proteinExistence type="inferred from homology"/>
<name>A0A1R1PN73_ZANCU</name>
<reference evidence="4" key="1">
    <citation type="submission" date="2017-01" db="EMBL/GenBank/DDBJ databases">
        <authorList>
            <person name="Wang Y."/>
            <person name="White M."/>
            <person name="Kvist S."/>
            <person name="Moncalvo J.-M."/>
        </authorList>
    </citation>
    <scope>NUCLEOTIDE SEQUENCE [LARGE SCALE GENOMIC DNA]</scope>
    <source>
        <strain evidence="4">COL-18-3</strain>
    </source>
</reference>
<dbReference type="InterPro" id="IPR005556">
    <property type="entry name" value="SUN"/>
</dbReference>
<evidence type="ECO:0008006" key="5">
    <source>
        <dbReference type="Google" id="ProtNLM"/>
    </source>
</evidence>
<accession>A0A1R1PN73</accession>
<keyword evidence="4" id="KW-1185">Reference proteome</keyword>
<protein>
    <recommendedName>
        <fullName evidence="5">Secreted beta-glucosidase adg3</fullName>
    </recommendedName>
</protein>
<evidence type="ECO:0000313" key="3">
    <source>
        <dbReference type="EMBL" id="OMH82352.1"/>
    </source>
</evidence>
<gene>
    <name evidence="3" type="ORF">AX774_g4158</name>
</gene>
<dbReference type="Proteomes" id="UP000188320">
    <property type="component" value="Unassembled WGS sequence"/>
</dbReference>